<proteinExistence type="predicted"/>
<reference evidence="1" key="1">
    <citation type="submission" date="2020-04" db="EMBL/GenBank/DDBJ databases">
        <authorList>
            <person name="Chiriac C."/>
            <person name="Salcher M."/>
            <person name="Ghai R."/>
            <person name="Kavagutti S V."/>
        </authorList>
    </citation>
    <scope>NUCLEOTIDE SEQUENCE</scope>
</reference>
<dbReference type="EMBL" id="LR796274">
    <property type="protein sequence ID" value="CAB4133139.1"/>
    <property type="molecule type" value="Genomic_DNA"/>
</dbReference>
<protein>
    <submittedName>
        <fullName evidence="1">Uncharacterized protein</fullName>
    </submittedName>
</protein>
<name>A0A6J5LN06_9CAUD</name>
<organism evidence="1">
    <name type="scientific">uncultured Caudovirales phage</name>
    <dbReference type="NCBI Taxonomy" id="2100421"/>
    <lineage>
        <taxon>Viruses</taxon>
        <taxon>Duplodnaviria</taxon>
        <taxon>Heunggongvirae</taxon>
        <taxon>Uroviricota</taxon>
        <taxon>Caudoviricetes</taxon>
        <taxon>Peduoviridae</taxon>
        <taxon>Maltschvirus</taxon>
        <taxon>Maltschvirus maltsch</taxon>
    </lineage>
</organism>
<accession>A0A6J5LN06</accession>
<evidence type="ECO:0000313" key="1">
    <source>
        <dbReference type="EMBL" id="CAB4133139.1"/>
    </source>
</evidence>
<gene>
    <name evidence="1" type="ORF">UFOVP257_56</name>
</gene>
<sequence>MDFNEYADQLIEEYNLCCKARPKHNAIDIQLLKDSVGKWASHLATQRSWGNDNEIAEACYQLAPRLKELKEQVIFEVLTNGTV</sequence>